<dbReference type="RefSeq" id="WP_174208424.1">
    <property type="nucleotide sequence ID" value="NZ_JABUMX010000006.1"/>
</dbReference>
<protein>
    <submittedName>
        <fullName evidence="3">Adenylate/guanylate cyclase domain-containing protein</fullName>
    </submittedName>
</protein>
<dbReference type="EMBL" id="JABUMX010000006">
    <property type="protein sequence ID" value="NTS33447.1"/>
    <property type="molecule type" value="Genomic_DNA"/>
</dbReference>
<keyword evidence="4" id="KW-1185">Reference proteome</keyword>
<dbReference type="Pfam" id="PF00211">
    <property type="entry name" value="Guanylate_cyc"/>
    <property type="match status" value="1"/>
</dbReference>
<dbReference type="AlphaFoldDB" id="A0A849VYN8"/>
<keyword evidence="1" id="KW-0812">Transmembrane</keyword>
<dbReference type="GO" id="GO:0009190">
    <property type="term" value="P:cyclic nucleotide biosynthetic process"/>
    <property type="evidence" value="ECO:0007669"/>
    <property type="project" value="InterPro"/>
</dbReference>
<dbReference type="SMART" id="SM00044">
    <property type="entry name" value="CYCc"/>
    <property type="match status" value="1"/>
</dbReference>
<dbReference type="PANTHER" id="PTHR43081:SF1">
    <property type="entry name" value="ADENYLATE CYCLASE, TERMINAL-DIFFERENTIATION SPECIFIC"/>
    <property type="match status" value="1"/>
</dbReference>
<keyword evidence="1" id="KW-0472">Membrane</keyword>
<sequence length="348" mass="38584">MNRNSIVFWIFSLLAAAASGVFYGYFYNGKISAIGAIFALFLCIPPLLFERGNLFPRLFDRINALPTPSYIFCSLLANYLLIGMGYFVCGTLLWALGFIPGAWWQEAILPTSIWIYTLVILAVLSFVSRVRELLGRDIFANLLIGRYRKPIEEERIFLFVDLVGSTTFAEEFGDLRAQQFLGALFAAFAGPVRRHNGTIDDYVGDAAIITWPMQRGLRNADCVACLFDIIDVIESNSEKWLSEFGRVPRLRAALHGGPVVTAEIGVDHHKITYFGDTVNTTARLEQLCRSLNTPVLISSDLAARLTLPDGIRSNNLGTHAVRGKGQSLGVMALVRPRGKQSELVAQRA</sequence>
<dbReference type="Proteomes" id="UP000550508">
    <property type="component" value="Unassembled WGS sequence"/>
</dbReference>
<dbReference type="InterPro" id="IPR050697">
    <property type="entry name" value="Adenylyl/Guanylyl_Cyclase_3/4"/>
</dbReference>
<dbReference type="GO" id="GO:0035556">
    <property type="term" value="P:intracellular signal transduction"/>
    <property type="evidence" value="ECO:0007669"/>
    <property type="project" value="InterPro"/>
</dbReference>
<accession>A0A849VYN8</accession>
<dbReference type="PROSITE" id="PS50125">
    <property type="entry name" value="GUANYLATE_CYCLASE_2"/>
    <property type="match status" value="1"/>
</dbReference>
<feature type="transmembrane region" description="Helical" evidence="1">
    <location>
        <begin position="107"/>
        <end position="127"/>
    </location>
</feature>
<organism evidence="3 4">
    <name type="scientific">Phyllobacterium pellucidum</name>
    <dbReference type="NCBI Taxonomy" id="2740464"/>
    <lineage>
        <taxon>Bacteria</taxon>
        <taxon>Pseudomonadati</taxon>
        <taxon>Pseudomonadota</taxon>
        <taxon>Alphaproteobacteria</taxon>
        <taxon>Hyphomicrobiales</taxon>
        <taxon>Phyllobacteriaceae</taxon>
        <taxon>Phyllobacterium</taxon>
    </lineage>
</organism>
<gene>
    <name evidence="3" type="ORF">HQ945_19505</name>
</gene>
<feature type="transmembrane region" description="Helical" evidence="1">
    <location>
        <begin position="31"/>
        <end position="49"/>
    </location>
</feature>
<evidence type="ECO:0000313" key="4">
    <source>
        <dbReference type="Proteomes" id="UP000550508"/>
    </source>
</evidence>
<dbReference type="InterPro" id="IPR029787">
    <property type="entry name" value="Nucleotide_cyclase"/>
</dbReference>
<evidence type="ECO:0000259" key="2">
    <source>
        <dbReference type="PROSITE" id="PS50125"/>
    </source>
</evidence>
<feature type="transmembrane region" description="Helical" evidence="1">
    <location>
        <begin position="70"/>
        <end position="95"/>
    </location>
</feature>
<dbReference type="GO" id="GO:0004016">
    <property type="term" value="F:adenylate cyclase activity"/>
    <property type="evidence" value="ECO:0007669"/>
    <property type="project" value="UniProtKB-ARBA"/>
</dbReference>
<comment type="caution">
    <text evidence="3">The sequence shown here is derived from an EMBL/GenBank/DDBJ whole genome shotgun (WGS) entry which is preliminary data.</text>
</comment>
<proteinExistence type="predicted"/>
<feature type="transmembrane region" description="Helical" evidence="1">
    <location>
        <begin position="7"/>
        <end position="25"/>
    </location>
</feature>
<evidence type="ECO:0000256" key="1">
    <source>
        <dbReference type="SAM" id="Phobius"/>
    </source>
</evidence>
<feature type="domain" description="Guanylate cyclase" evidence="2">
    <location>
        <begin position="156"/>
        <end position="285"/>
    </location>
</feature>
<name>A0A849VYN8_9HYPH</name>
<dbReference type="InterPro" id="IPR001054">
    <property type="entry name" value="A/G_cyclase"/>
</dbReference>
<dbReference type="CDD" id="cd07302">
    <property type="entry name" value="CHD"/>
    <property type="match status" value="1"/>
</dbReference>
<dbReference type="Gene3D" id="3.30.70.1230">
    <property type="entry name" value="Nucleotide cyclase"/>
    <property type="match status" value="1"/>
</dbReference>
<reference evidence="3 4" key="1">
    <citation type="submission" date="2020-05" db="EMBL/GenBank/DDBJ databases">
        <authorList>
            <person name="Kim M.K."/>
        </authorList>
    </citation>
    <scope>NUCLEOTIDE SEQUENCE [LARGE SCALE GENOMIC DNA]</scope>
    <source>
        <strain evidence="3 4">BT25</strain>
    </source>
</reference>
<evidence type="ECO:0000313" key="3">
    <source>
        <dbReference type="EMBL" id="NTS33447.1"/>
    </source>
</evidence>
<dbReference type="SUPFAM" id="SSF55073">
    <property type="entry name" value="Nucleotide cyclase"/>
    <property type="match status" value="1"/>
</dbReference>
<keyword evidence="1" id="KW-1133">Transmembrane helix</keyword>
<dbReference type="PANTHER" id="PTHR43081">
    <property type="entry name" value="ADENYLATE CYCLASE, TERMINAL-DIFFERENTIATION SPECIFIC-RELATED"/>
    <property type="match status" value="1"/>
</dbReference>